<feature type="region of interest" description="Disordered" evidence="1">
    <location>
        <begin position="14"/>
        <end position="65"/>
    </location>
</feature>
<evidence type="ECO:0000256" key="1">
    <source>
        <dbReference type="SAM" id="MobiDB-lite"/>
    </source>
</evidence>
<evidence type="ECO:0000313" key="3">
    <source>
        <dbReference type="Proteomes" id="UP001233271"/>
    </source>
</evidence>
<feature type="compositionally biased region" description="Basic and acidic residues" evidence="1">
    <location>
        <begin position="14"/>
        <end position="46"/>
    </location>
</feature>
<dbReference type="EMBL" id="AP028213">
    <property type="protein sequence ID" value="BEI89148.1"/>
    <property type="molecule type" value="Genomic_DNA"/>
</dbReference>
<dbReference type="AlphaFoldDB" id="A0AA48IIG4"/>
<evidence type="ECO:0000313" key="2">
    <source>
        <dbReference type="EMBL" id="BEI89148.1"/>
    </source>
</evidence>
<dbReference type="KEGG" id="ccac:CcaHIS019_0205100"/>
<keyword evidence="3" id="KW-1185">Reference proteome</keyword>
<reference evidence="2" key="1">
    <citation type="journal article" date="2023" name="BMC Genomics">
        <title>Chromosome-level genome assemblies of Cutaneotrichosporon spp. (Trichosporonales, Basidiomycota) reveal imbalanced evolution between nucleotide sequences and chromosome synteny.</title>
        <authorList>
            <person name="Kobayashi Y."/>
            <person name="Kayamori A."/>
            <person name="Aoki K."/>
            <person name="Shiwa Y."/>
            <person name="Matsutani M."/>
            <person name="Fujita N."/>
            <person name="Sugita T."/>
            <person name="Iwasaki W."/>
            <person name="Tanaka N."/>
            <person name="Takashima M."/>
        </authorList>
    </citation>
    <scope>NUCLEOTIDE SEQUENCE</scope>
    <source>
        <strain evidence="2">HIS019</strain>
    </source>
</reference>
<sequence length="160" mass="18832">MTWFPWLAPPRHDLLIGQDEHDGRRDDKTPDENDRRLNDKVRDDTQHAPSPVPTLEMAKTEHRKSCDYCQHTSHDHARHISTWFHDYAHPPPHLSGPGPEKRAEIERLTAQIDVLEAATLPDAEDIRALRLRPKLRVWARLSSPSESGWLWRMFERDRRM</sequence>
<protein>
    <submittedName>
        <fullName evidence="2">Uncharacterized protein</fullName>
    </submittedName>
</protein>
<name>A0AA48IIG4_9TREE</name>
<gene>
    <name evidence="2" type="ORF">CcaverHIS019_0205100</name>
</gene>
<dbReference type="RefSeq" id="XP_060454414.1">
    <property type="nucleotide sequence ID" value="XM_060597529.1"/>
</dbReference>
<dbReference type="Proteomes" id="UP001233271">
    <property type="component" value="Chromosome 2"/>
</dbReference>
<accession>A0AA48IIG4</accession>
<organism evidence="2 3">
    <name type="scientific">Cutaneotrichosporon cavernicola</name>
    <dbReference type="NCBI Taxonomy" id="279322"/>
    <lineage>
        <taxon>Eukaryota</taxon>
        <taxon>Fungi</taxon>
        <taxon>Dikarya</taxon>
        <taxon>Basidiomycota</taxon>
        <taxon>Agaricomycotina</taxon>
        <taxon>Tremellomycetes</taxon>
        <taxon>Trichosporonales</taxon>
        <taxon>Trichosporonaceae</taxon>
        <taxon>Cutaneotrichosporon</taxon>
    </lineage>
</organism>
<proteinExistence type="predicted"/>
<dbReference type="GeneID" id="85493019"/>